<keyword evidence="4" id="KW-1185">Reference proteome</keyword>
<dbReference type="Pfam" id="PF02195">
    <property type="entry name" value="ParB_N"/>
    <property type="match status" value="1"/>
</dbReference>
<gene>
    <name evidence="3" type="ORF">Pph01_79470</name>
</gene>
<dbReference type="InterPro" id="IPR036086">
    <property type="entry name" value="ParB/Sulfiredoxin_sf"/>
</dbReference>
<protein>
    <recommendedName>
        <fullName evidence="2">ParB-like N-terminal domain-containing protein</fullName>
    </recommendedName>
</protein>
<dbReference type="Proteomes" id="UP000622547">
    <property type="component" value="Unassembled WGS sequence"/>
</dbReference>
<dbReference type="SMART" id="SM00470">
    <property type="entry name" value="ParB"/>
    <property type="match status" value="1"/>
</dbReference>
<dbReference type="PANTHER" id="PTHR33375">
    <property type="entry name" value="CHROMOSOME-PARTITIONING PROTEIN PARB-RELATED"/>
    <property type="match status" value="1"/>
</dbReference>
<organism evidence="3 4">
    <name type="scientific">Planotetraspora phitsanulokensis</name>
    <dbReference type="NCBI Taxonomy" id="575192"/>
    <lineage>
        <taxon>Bacteria</taxon>
        <taxon>Bacillati</taxon>
        <taxon>Actinomycetota</taxon>
        <taxon>Actinomycetes</taxon>
        <taxon>Streptosporangiales</taxon>
        <taxon>Streptosporangiaceae</taxon>
        <taxon>Planotetraspora</taxon>
    </lineage>
</organism>
<dbReference type="AlphaFoldDB" id="A0A8J3UIJ3"/>
<dbReference type="EMBL" id="BOOP01000048">
    <property type="protein sequence ID" value="GII42944.1"/>
    <property type="molecule type" value="Genomic_DNA"/>
</dbReference>
<dbReference type="GO" id="GO:0005694">
    <property type="term" value="C:chromosome"/>
    <property type="evidence" value="ECO:0007669"/>
    <property type="project" value="TreeGrafter"/>
</dbReference>
<accession>A0A8J3UIJ3</accession>
<feature type="domain" description="ParB-like N-terminal" evidence="2">
    <location>
        <begin position="10"/>
        <end position="93"/>
    </location>
</feature>
<evidence type="ECO:0000313" key="3">
    <source>
        <dbReference type="EMBL" id="GII42944.1"/>
    </source>
</evidence>
<dbReference type="InterPro" id="IPR050336">
    <property type="entry name" value="Chromosome_partition/occlusion"/>
</dbReference>
<sequence>MPEIVPQTYSLVPVGDLEPHPENPHRGDVDVIAESIDANGFYGTVLVQKSRMRIIAGEHRWRGAQAKGLPAVPAVVVDVDDETAKRIMLADNRTAEFGEYDEAVLSDLLRGLPDLDGTGWSDDDLSELLDGLDSDIEIVTDSPAERRPAPVEKSPSRPREDPDDDLDEEDEDDGEDLDDEDEPDDDGEDDVPPPPRPKAGLTADLLITLTAAEHDEVTVLFGRIRERDGNTSTAQIVLAALRAYAAQ</sequence>
<feature type="region of interest" description="Disordered" evidence="1">
    <location>
        <begin position="137"/>
        <end position="200"/>
    </location>
</feature>
<dbReference type="GO" id="GO:0007059">
    <property type="term" value="P:chromosome segregation"/>
    <property type="evidence" value="ECO:0007669"/>
    <property type="project" value="TreeGrafter"/>
</dbReference>
<comment type="caution">
    <text evidence="3">The sequence shown here is derived from an EMBL/GenBank/DDBJ whole genome shotgun (WGS) entry which is preliminary data.</text>
</comment>
<reference evidence="3 4" key="1">
    <citation type="submission" date="2021-01" db="EMBL/GenBank/DDBJ databases">
        <title>Whole genome shotgun sequence of Planotetraspora phitsanulokensis NBRC 104273.</title>
        <authorList>
            <person name="Komaki H."/>
            <person name="Tamura T."/>
        </authorList>
    </citation>
    <scope>NUCLEOTIDE SEQUENCE [LARGE SCALE GENOMIC DNA]</scope>
    <source>
        <strain evidence="3 4">NBRC 104273</strain>
    </source>
</reference>
<dbReference type="PANTHER" id="PTHR33375:SF1">
    <property type="entry name" value="CHROMOSOME-PARTITIONING PROTEIN PARB-RELATED"/>
    <property type="match status" value="1"/>
</dbReference>
<dbReference type="Gene3D" id="3.90.1530.10">
    <property type="entry name" value="Conserved hypothetical protein from pyrococcus furiosus pfu- 392566-001, ParB domain"/>
    <property type="match status" value="1"/>
</dbReference>
<evidence type="ECO:0000259" key="2">
    <source>
        <dbReference type="SMART" id="SM00470"/>
    </source>
</evidence>
<evidence type="ECO:0000256" key="1">
    <source>
        <dbReference type="SAM" id="MobiDB-lite"/>
    </source>
</evidence>
<dbReference type="GO" id="GO:0045881">
    <property type="term" value="P:positive regulation of sporulation resulting in formation of a cellular spore"/>
    <property type="evidence" value="ECO:0007669"/>
    <property type="project" value="TreeGrafter"/>
</dbReference>
<dbReference type="RefSeq" id="WP_204078356.1">
    <property type="nucleotide sequence ID" value="NZ_BOOP01000048.1"/>
</dbReference>
<feature type="compositionally biased region" description="Basic and acidic residues" evidence="1">
    <location>
        <begin position="143"/>
        <end position="160"/>
    </location>
</feature>
<evidence type="ECO:0000313" key="4">
    <source>
        <dbReference type="Proteomes" id="UP000622547"/>
    </source>
</evidence>
<dbReference type="InterPro" id="IPR003115">
    <property type="entry name" value="ParB_N"/>
</dbReference>
<dbReference type="SUPFAM" id="SSF110849">
    <property type="entry name" value="ParB/Sulfiredoxin"/>
    <property type="match status" value="1"/>
</dbReference>
<proteinExistence type="predicted"/>
<feature type="compositionally biased region" description="Acidic residues" evidence="1">
    <location>
        <begin position="161"/>
        <end position="191"/>
    </location>
</feature>
<name>A0A8J3UIJ3_9ACTN</name>